<reference evidence="1 2" key="1">
    <citation type="journal article" date="2022" name="DNA Res.">
        <title>Chromosomal-level genome assembly of the orchid tree Bauhinia variegata (Leguminosae; Cercidoideae) supports the allotetraploid origin hypothesis of Bauhinia.</title>
        <authorList>
            <person name="Zhong Y."/>
            <person name="Chen Y."/>
            <person name="Zheng D."/>
            <person name="Pang J."/>
            <person name="Liu Y."/>
            <person name="Luo S."/>
            <person name="Meng S."/>
            <person name="Qian L."/>
            <person name="Wei D."/>
            <person name="Dai S."/>
            <person name="Zhou R."/>
        </authorList>
    </citation>
    <scope>NUCLEOTIDE SEQUENCE [LARGE SCALE GENOMIC DNA]</scope>
    <source>
        <strain evidence="1">BV-YZ2020</strain>
    </source>
</reference>
<keyword evidence="2" id="KW-1185">Reference proteome</keyword>
<proteinExistence type="predicted"/>
<dbReference type="EMBL" id="CM039430">
    <property type="protein sequence ID" value="KAI4345410.1"/>
    <property type="molecule type" value="Genomic_DNA"/>
</dbReference>
<protein>
    <submittedName>
        <fullName evidence="1">Uncharacterized protein</fullName>
    </submittedName>
</protein>
<organism evidence="1 2">
    <name type="scientific">Bauhinia variegata</name>
    <name type="common">Purple orchid tree</name>
    <name type="synonym">Phanera variegata</name>
    <dbReference type="NCBI Taxonomy" id="167791"/>
    <lineage>
        <taxon>Eukaryota</taxon>
        <taxon>Viridiplantae</taxon>
        <taxon>Streptophyta</taxon>
        <taxon>Embryophyta</taxon>
        <taxon>Tracheophyta</taxon>
        <taxon>Spermatophyta</taxon>
        <taxon>Magnoliopsida</taxon>
        <taxon>eudicotyledons</taxon>
        <taxon>Gunneridae</taxon>
        <taxon>Pentapetalae</taxon>
        <taxon>rosids</taxon>
        <taxon>fabids</taxon>
        <taxon>Fabales</taxon>
        <taxon>Fabaceae</taxon>
        <taxon>Cercidoideae</taxon>
        <taxon>Cercideae</taxon>
        <taxon>Bauhiniinae</taxon>
        <taxon>Bauhinia</taxon>
    </lineage>
</organism>
<dbReference type="Proteomes" id="UP000828941">
    <property type="component" value="Chromosome 5"/>
</dbReference>
<evidence type="ECO:0000313" key="2">
    <source>
        <dbReference type="Proteomes" id="UP000828941"/>
    </source>
</evidence>
<gene>
    <name evidence="1" type="ORF">L6164_012537</name>
</gene>
<comment type="caution">
    <text evidence="1">The sequence shown here is derived from an EMBL/GenBank/DDBJ whole genome shotgun (WGS) entry which is preliminary data.</text>
</comment>
<name>A0ACB9PFJ0_BAUVA</name>
<accession>A0ACB9PFJ0</accession>
<sequence>MANTGKPVMIVGVDESEQSFHALEWTLDHFFSNGQEHQFRLIVTHAKPSPSGLLGAHGQGSGDFLPVVERDLNKLAKKTIGSAMEICEQRSVRVTSEILEGDARHALCETVDKHRAAILVVGSHNYGKVKRAFLGSVSDYCAHHAHCTVMIVKKPKQKKTQKTTS</sequence>
<evidence type="ECO:0000313" key="1">
    <source>
        <dbReference type="EMBL" id="KAI4345410.1"/>
    </source>
</evidence>